<evidence type="ECO:0000313" key="2">
    <source>
        <dbReference type="Proteomes" id="UP000051242"/>
    </source>
</evidence>
<comment type="caution">
    <text evidence="1">The sequence shown here is derived from an EMBL/GenBank/DDBJ whole genome shotgun (WGS) entry which is preliminary data.</text>
</comment>
<dbReference type="AlphaFoldDB" id="A0A0R2TAU4"/>
<accession>A0A0R2TAU4</accession>
<dbReference type="EMBL" id="LICD01000004">
    <property type="protein sequence ID" value="KRO84415.1"/>
    <property type="molecule type" value="Genomic_DNA"/>
</dbReference>
<evidence type="ECO:0000313" key="1">
    <source>
        <dbReference type="EMBL" id="KRO84415.1"/>
    </source>
</evidence>
<sequence length="192" mass="21236">MRVAISRTFFLRTTLAAKRAGLFSVAGLLIFCSAAVYGHQQKTAVTRLLFNSNTGSLEIMHRLFLHDAEHAASAVFGEKQDIIESPDSRALFGSYVVNRFAIALDVQGEPLQELKPHYLGEEIDGQYLWVYQEVPNFATSQVGKSLQLRVINSVLRDVWPDQSNLVNVERGGHVESVTFSVGADSLSVTVPR</sequence>
<dbReference type="InterPro" id="IPR046525">
    <property type="entry name" value="DUF6702"/>
</dbReference>
<name>A0A0R2TAU4_9GAMM</name>
<proteinExistence type="predicted"/>
<organism evidence="1 2">
    <name type="scientific">OM182 bacterium BACL3 MAG-120619-bin3</name>
    <dbReference type="NCBI Taxonomy" id="1655593"/>
    <lineage>
        <taxon>Bacteria</taxon>
        <taxon>Pseudomonadati</taxon>
        <taxon>Pseudomonadota</taxon>
        <taxon>Gammaproteobacteria</taxon>
        <taxon>OMG group</taxon>
        <taxon>OM182 clade</taxon>
    </lineage>
</organism>
<gene>
    <name evidence="1" type="ORF">ABR85_06340</name>
</gene>
<dbReference type="Pfam" id="PF20420">
    <property type="entry name" value="DUF6702"/>
    <property type="match status" value="1"/>
</dbReference>
<reference evidence="1 2" key="1">
    <citation type="submission" date="2015-10" db="EMBL/GenBank/DDBJ databases">
        <title>Metagenome-Assembled Genomes uncover a global brackish microbiome.</title>
        <authorList>
            <person name="Hugerth L.W."/>
            <person name="Larsson J."/>
            <person name="Alneberg J."/>
            <person name="Lindh M.V."/>
            <person name="Legrand C."/>
            <person name="Pinhassi J."/>
            <person name="Andersson A.F."/>
        </authorList>
    </citation>
    <scope>NUCLEOTIDE SEQUENCE [LARGE SCALE GENOMIC DNA]</scope>
    <source>
        <strain evidence="1">BACL22 MAG-120619-bin3</strain>
    </source>
</reference>
<dbReference type="Proteomes" id="UP000051242">
    <property type="component" value="Unassembled WGS sequence"/>
</dbReference>
<protein>
    <submittedName>
        <fullName evidence="1">Uncharacterized protein</fullName>
    </submittedName>
</protein>